<dbReference type="AlphaFoldDB" id="A0AAE9B148"/>
<proteinExistence type="predicted"/>
<name>A0AAE9B148_9ACTN</name>
<dbReference type="Proteomes" id="UP000318720">
    <property type="component" value="Unassembled WGS sequence"/>
</dbReference>
<comment type="caution">
    <text evidence="1">The sequence shown here is derived from an EMBL/GenBank/DDBJ whole genome shotgun (WGS) entry which is preliminary data.</text>
</comment>
<dbReference type="Pfam" id="PF01135">
    <property type="entry name" value="PCMT"/>
    <property type="match status" value="1"/>
</dbReference>
<gene>
    <name evidence="1" type="ORF">Sipo8835_14540</name>
</gene>
<evidence type="ECO:0000313" key="2">
    <source>
        <dbReference type="Proteomes" id="UP000318720"/>
    </source>
</evidence>
<dbReference type="SUPFAM" id="SSF53335">
    <property type="entry name" value="S-adenosyl-L-methionine-dependent methyltransferases"/>
    <property type="match status" value="1"/>
</dbReference>
<reference evidence="1 2" key="1">
    <citation type="submission" date="2019-03" db="EMBL/GenBank/DDBJ databases">
        <title>Comparative genomic analyses of the sweetpotato soil rot pathogen, Streptomyces ipomoeae.</title>
        <authorList>
            <person name="Ruschel Soares N."/>
            <person name="Badger J.H."/>
            <person name="Huguet-Tapia J.C."/>
            <person name="Clark C.A."/>
            <person name="Pettis G.S."/>
        </authorList>
    </citation>
    <scope>NUCLEOTIDE SEQUENCE [LARGE SCALE GENOMIC DNA]</scope>
    <source>
        <strain evidence="1 2">88-35</strain>
    </source>
</reference>
<dbReference type="EMBL" id="SPAZ01000124">
    <property type="protein sequence ID" value="TQE34755.1"/>
    <property type="molecule type" value="Genomic_DNA"/>
</dbReference>
<dbReference type="Gene3D" id="3.40.50.150">
    <property type="entry name" value="Vaccinia Virus protein VP39"/>
    <property type="match status" value="1"/>
</dbReference>
<dbReference type="InterPro" id="IPR029063">
    <property type="entry name" value="SAM-dependent_MTases_sf"/>
</dbReference>
<protein>
    <submittedName>
        <fullName evidence="1">Protein-L-isoaspartate(D-aspartate) O-methyltransferase</fullName>
    </submittedName>
</protein>
<organism evidence="1 2">
    <name type="scientific">Streptomyces ipomoeae</name>
    <dbReference type="NCBI Taxonomy" id="103232"/>
    <lineage>
        <taxon>Bacteria</taxon>
        <taxon>Bacillati</taxon>
        <taxon>Actinomycetota</taxon>
        <taxon>Actinomycetes</taxon>
        <taxon>Kitasatosporales</taxon>
        <taxon>Streptomycetaceae</taxon>
        <taxon>Streptomyces</taxon>
    </lineage>
</organism>
<evidence type="ECO:0000313" key="1">
    <source>
        <dbReference type="EMBL" id="TQE34755.1"/>
    </source>
</evidence>
<dbReference type="RefSeq" id="WP_009321010.1">
    <property type="nucleotide sequence ID" value="NZ_JARAVC010000511.1"/>
</dbReference>
<sequence length="377" mass="41475">MDWETHARRMAADVVRPESRWYEPLGNTPRHLFVPRWWARGAEAWELRDGPSDPEAWMRAVYANKTLVTRVGPAHADSAFPGAKVANGYPTSSSTLPGLVVTMYRHAMIADDSRVLVTTGTGYGTALLCRRVGDELVTSVDVDTHLVMTAGARLDSIGLRPRMVVCDITGPLPGEYDRIVSTVSVRPVPASWLSALQPGGRLVTTLAGTGLIVTADKTEDGGAVGRVEPDPAGFMRTRHGDDYERGTDELWEKVKDADGENVSTSRYPLLYVPDSWDVMSMLELLVPGIEYRKGGEGEERTVWMLHPDGSWARATATGFLNSPTVHQGGPRRLWDELERIRNRLNREGALPVYGALVRIDPDGTLTLSRGAWSVTMK</sequence>
<dbReference type="CDD" id="cd02440">
    <property type="entry name" value="AdoMet_MTases"/>
    <property type="match status" value="1"/>
</dbReference>
<accession>A0AAE9B148</accession>